<organism evidence="5 6">
    <name type="scientific">Marinihelvus fidelis</name>
    <dbReference type="NCBI Taxonomy" id="2613842"/>
    <lineage>
        <taxon>Bacteria</taxon>
        <taxon>Pseudomonadati</taxon>
        <taxon>Pseudomonadota</taxon>
        <taxon>Gammaproteobacteria</taxon>
        <taxon>Chromatiales</taxon>
        <taxon>Wenzhouxiangellaceae</taxon>
        <taxon>Marinihelvus</taxon>
    </lineage>
</organism>
<evidence type="ECO:0000256" key="4">
    <source>
        <dbReference type="ARBA" id="ARBA00023145"/>
    </source>
</evidence>
<dbReference type="InterPro" id="IPR051792">
    <property type="entry name" value="GGT_bact"/>
</dbReference>
<keyword evidence="3" id="KW-0378">Hydrolase</keyword>
<dbReference type="InterPro" id="IPR043137">
    <property type="entry name" value="GGT_ssub_C"/>
</dbReference>
<dbReference type="GO" id="GO:0016740">
    <property type="term" value="F:transferase activity"/>
    <property type="evidence" value="ECO:0007669"/>
    <property type="project" value="UniProtKB-KW"/>
</dbReference>
<dbReference type="AlphaFoldDB" id="A0A5N0T8P4"/>
<evidence type="ECO:0000256" key="1">
    <source>
        <dbReference type="ARBA" id="ARBA00009381"/>
    </source>
</evidence>
<protein>
    <submittedName>
        <fullName evidence="5">Gamma-glutamyltransferase</fullName>
    </submittedName>
</protein>
<dbReference type="PANTHER" id="PTHR43199">
    <property type="entry name" value="GLUTATHIONE HYDROLASE"/>
    <property type="match status" value="1"/>
</dbReference>
<keyword evidence="4" id="KW-0865">Zymogen</keyword>
<dbReference type="GO" id="GO:0016787">
    <property type="term" value="F:hydrolase activity"/>
    <property type="evidence" value="ECO:0007669"/>
    <property type="project" value="UniProtKB-KW"/>
</dbReference>
<gene>
    <name evidence="5" type="ORF">F3N42_08220</name>
</gene>
<evidence type="ECO:0000256" key="2">
    <source>
        <dbReference type="ARBA" id="ARBA00022679"/>
    </source>
</evidence>
<evidence type="ECO:0000256" key="3">
    <source>
        <dbReference type="ARBA" id="ARBA00022801"/>
    </source>
</evidence>
<comment type="similarity">
    <text evidence="1">Belongs to the gamma-glutamyltransferase family.</text>
</comment>
<reference evidence="5 6" key="1">
    <citation type="submission" date="2019-09" db="EMBL/GenBank/DDBJ databases">
        <title>Wenzhouxiangella sp. Genome sequencing and assembly.</title>
        <authorList>
            <person name="Zhang R."/>
        </authorList>
    </citation>
    <scope>NUCLEOTIDE SEQUENCE [LARGE SCALE GENOMIC DNA]</scope>
    <source>
        <strain evidence="5 6">W260</strain>
    </source>
</reference>
<keyword evidence="6" id="KW-1185">Reference proteome</keyword>
<dbReference type="Pfam" id="PF01019">
    <property type="entry name" value="G_glu_transpept"/>
    <property type="match status" value="1"/>
</dbReference>
<dbReference type="EMBL" id="VYXP01000005">
    <property type="protein sequence ID" value="KAA9131302.1"/>
    <property type="molecule type" value="Genomic_DNA"/>
</dbReference>
<name>A0A5N0T8P4_9GAMM</name>
<dbReference type="RefSeq" id="WP_150863952.1">
    <property type="nucleotide sequence ID" value="NZ_VYXP01000005.1"/>
</dbReference>
<keyword evidence="2 5" id="KW-0808">Transferase</keyword>
<dbReference type="Gene3D" id="3.60.20.40">
    <property type="match status" value="1"/>
</dbReference>
<accession>A0A5N0T8P4</accession>
<dbReference type="InterPro" id="IPR029055">
    <property type="entry name" value="Ntn_hydrolases_N"/>
</dbReference>
<dbReference type="Proteomes" id="UP000325372">
    <property type="component" value="Unassembled WGS sequence"/>
</dbReference>
<evidence type="ECO:0000313" key="5">
    <source>
        <dbReference type="EMBL" id="KAA9131302.1"/>
    </source>
</evidence>
<sequence length="498" mass="51008">MPGTSGIVASGHPDTSDAARQVLADGGNAFDAALAALCASTVAEPLLSSLGGGGFLMARPAGGEPQVFDFFVNTPLRKRPEAELDFHPILADFGTAAQAFHIGLGAMAVPGVPAGIETIARALGRLPLAAIVAPAARLAREGVVVNEQQHRVSRILTPMLEKTPAAMALLAEHEDATRPAPAGAVGRNPALADTLEAFAAEGAALFYQGDMARQLAEDCAAMGGQLAAEDLAAYRVERRQPIVVDALGARAWLNPPPSPGGALVGCSLKALENTGLADSAWGSRGHALALARAMDSANRRRAKETALFSRGTTHLGVADAEGNLAALTVSNGEGCGYVLPGSGVLMNNMLGEEDLSPGGFHRWPTGVRLASMMCPTIARLPGGTEIALGSGGANRIRGAVLQVLVNTTVFGMPLAQAIAAPRMHLEDRLLGLEACPGGGQAWSADAINALAADWPGLESWPEPNLFFGGVHAVTRGPVGRFDAVGDPRRGGAVSANAD</sequence>
<dbReference type="PRINTS" id="PR01210">
    <property type="entry name" value="GGTRANSPTASE"/>
</dbReference>
<comment type="caution">
    <text evidence="5">The sequence shown here is derived from an EMBL/GenBank/DDBJ whole genome shotgun (WGS) entry which is preliminary data.</text>
</comment>
<dbReference type="SUPFAM" id="SSF56235">
    <property type="entry name" value="N-terminal nucleophile aminohydrolases (Ntn hydrolases)"/>
    <property type="match status" value="1"/>
</dbReference>
<dbReference type="PANTHER" id="PTHR43199:SF1">
    <property type="entry name" value="GLUTATHIONE HYDROLASE PROENZYME"/>
    <property type="match status" value="1"/>
</dbReference>
<evidence type="ECO:0000313" key="6">
    <source>
        <dbReference type="Proteomes" id="UP000325372"/>
    </source>
</evidence>
<proteinExistence type="inferred from homology"/>